<keyword evidence="2" id="KW-0675">Receptor</keyword>
<feature type="domain" description="Reverse transcriptase Ty1/copia-type" evidence="1">
    <location>
        <begin position="13"/>
        <end position="141"/>
    </location>
</feature>
<evidence type="ECO:0000313" key="3">
    <source>
        <dbReference type="Proteomes" id="UP001454036"/>
    </source>
</evidence>
<dbReference type="InterPro" id="IPR043502">
    <property type="entry name" value="DNA/RNA_pol_sf"/>
</dbReference>
<organism evidence="2 3">
    <name type="scientific">Lithospermum erythrorhizon</name>
    <name type="common">Purple gromwell</name>
    <name type="synonym">Lithospermum officinale var. erythrorhizon</name>
    <dbReference type="NCBI Taxonomy" id="34254"/>
    <lineage>
        <taxon>Eukaryota</taxon>
        <taxon>Viridiplantae</taxon>
        <taxon>Streptophyta</taxon>
        <taxon>Embryophyta</taxon>
        <taxon>Tracheophyta</taxon>
        <taxon>Spermatophyta</taxon>
        <taxon>Magnoliopsida</taxon>
        <taxon>eudicotyledons</taxon>
        <taxon>Gunneridae</taxon>
        <taxon>Pentapetalae</taxon>
        <taxon>asterids</taxon>
        <taxon>lamiids</taxon>
        <taxon>Boraginales</taxon>
        <taxon>Boraginaceae</taxon>
        <taxon>Boraginoideae</taxon>
        <taxon>Lithospermeae</taxon>
        <taxon>Lithospermum</taxon>
    </lineage>
</organism>
<evidence type="ECO:0000259" key="1">
    <source>
        <dbReference type="Pfam" id="PF07727"/>
    </source>
</evidence>
<proteinExistence type="predicted"/>
<keyword evidence="2" id="KW-0812">Transmembrane</keyword>
<keyword evidence="3" id="KW-1185">Reference proteome</keyword>
<protein>
    <submittedName>
        <fullName evidence="2">Transmembrane signal receptor</fullName>
    </submittedName>
</protein>
<gene>
    <name evidence="2" type="ORF">LIER_42336</name>
</gene>
<dbReference type="AlphaFoldDB" id="A0AAV3RNJ4"/>
<dbReference type="InterPro" id="IPR013103">
    <property type="entry name" value="RVT_2"/>
</dbReference>
<dbReference type="Pfam" id="PF07727">
    <property type="entry name" value="RVT_2"/>
    <property type="match status" value="1"/>
</dbReference>
<dbReference type="Proteomes" id="UP001454036">
    <property type="component" value="Unassembled WGS sequence"/>
</dbReference>
<dbReference type="SUPFAM" id="SSF56672">
    <property type="entry name" value="DNA/RNA polymerases"/>
    <property type="match status" value="1"/>
</dbReference>
<sequence length="142" mass="16786">MTMYDEYDALIKNNTWDLVPRPRDATILRSMWIFRHKMNSDGSFERYKDRLVGDWKIQQVGIDYGETFSPLVKPATIRTVLTLALSKPWSIHQLDVKNVFLHVDLYETVYMYQPIGFRDPTHPDYVCKLRKSLYGLKQAPRT</sequence>
<comment type="caution">
    <text evidence="2">The sequence shown here is derived from an EMBL/GenBank/DDBJ whole genome shotgun (WGS) entry which is preliminary data.</text>
</comment>
<accession>A0AAV3RNJ4</accession>
<dbReference type="EMBL" id="BAABME010029003">
    <property type="protein sequence ID" value="GAA0183069.1"/>
    <property type="molecule type" value="Genomic_DNA"/>
</dbReference>
<reference evidence="2 3" key="1">
    <citation type="submission" date="2024-01" db="EMBL/GenBank/DDBJ databases">
        <title>The complete chloroplast genome sequence of Lithospermum erythrorhizon: insights into the phylogenetic relationship among Boraginaceae species and the maternal lineages of purple gromwells.</title>
        <authorList>
            <person name="Okada T."/>
            <person name="Watanabe K."/>
        </authorList>
    </citation>
    <scope>NUCLEOTIDE SEQUENCE [LARGE SCALE GENOMIC DNA]</scope>
</reference>
<keyword evidence="2" id="KW-0472">Membrane</keyword>
<name>A0AAV3RNJ4_LITER</name>
<evidence type="ECO:0000313" key="2">
    <source>
        <dbReference type="EMBL" id="GAA0183069.1"/>
    </source>
</evidence>